<protein>
    <submittedName>
        <fullName evidence="2">Putative methyltransferase C1B3.06c</fullName>
    </submittedName>
</protein>
<dbReference type="GO" id="GO:0010420">
    <property type="term" value="F:polyprenyldihydroxybenzoate methyltransferase activity"/>
    <property type="evidence" value="ECO:0007669"/>
    <property type="project" value="TreeGrafter"/>
</dbReference>
<dbReference type="STRING" id="1306861.A0A4U6XHE2"/>
<dbReference type="CDD" id="cd02440">
    <property type="entry name" value="AdoMet_MTases"/>
    <property type="match status" value="1"/>
</dbReference>
<proteinExistence type="predicted"/>
<dbReference type="PANTHER" id="PTHR43464">
    <property type="entry name" value="METHYLTRANSFERASE"/>
    <property type="match status" value="1"/>
</dbReference>
<evidence type="ECO:0000313" key="3">
    <source>
        <dbReference type="Proteomes" id="UP000310108"/>
    </source>
</evidence>
<dbReference type="Gene3D" id="3.40.50.150">
    <property type="entry name" value="Vaccinia Virus protein VP39"/>
    <property type="match status" value="1"/>
</dbReference>
<feature type="domain" description="Methyltransferase" evidence="1">
    <location>
        <begin position="37"/>
        <end position="167"/>
    </location>
</feature>
<organism evidence="2 3">
    <name type="scientific">Colletotrichum tanaceti</name>
    <dbReference type="NCBI Taxonomy" id="1306861"/>
    <lineage>
        <taxon>Eukaryota</taxon>
        <taxon>Fungi</taxon>
        <taxon>Dikarya</taxon>
        <taxon>Ascomycota</taxon>
        <taxon>Pezizomycotina</taxon>
        <taxon>Sordariomycetes</taxon>
        <taxon>Hypocreomycetidae</taxon>
        <taxon>Glomerellales</taxon>
        <taxon>Glomerellaceae</taxon>
        <taxon>Colletotrichum</taxon>
        <taxon>Colletotrichum destructivum species complex</taxon>
    </lineage>
</organism>
<keyword evidence="2" id="KW-0808">Transferase</keyword>
<sequence length="273" mass="29894">MSYTSGHIQADHPTVMKAYDYRTAESCCAYLIPHLQPHYSILDVGCGPGNITEGLAKLCPQGKTIGVDISQGVVRHATSRYCGPGGVPNLSFQLGDAGLLEQFRDDSFDVVHAHGCLLHVADKIQSLKAFLRVCKPGGIVAVRDAVSFGTIWSLKPDLRAIREQWAKQREALLCMGSDPDTGMKKKEWAAEAGYEENGGRVFVSQSPQRMDVALRNFEGEMAEGAIENGFLTRQQVDGFKAAWDEWESTEGHELICPAADMLCFKGKEVSRSV</sequence>
<gene>
    <name evidence="2" type="ORF">CTA1_4081</name>
</gene>
<dbReference type="PANTHER" id="PTHR43464:SF71">
    <property type="entry name" value="METHYLTRANSFERASE, PUTATIVE-RELATED"/>
    <property type="match status" value="1"/>
</dbReference>
<dbReference type="SUPFAM" id="SSF53335">
    <property type="entry name" value="S-adenosyl-L-methionine-dependent methyltransferases"/>
    <property type="match status" value="1"/>
</dbReference>
<evidence type="ECO:0000259" key="1">
    <source>
        <dbReference type="Pfam" id="PF13847"/>
    </source>
</evidence>
<dbReference type="OrthoDB" id="10017101at2759"/>
<name>A0A4U6XHE2_9PEZI</name>
<dbReference type="Proteomes" id="UP000310108">
    <property type="component" value="Unassembled WGS sequence"/>
</dbReference>
<dbReference type="GO" id="GO:0032259">
    <property type="term" value="P:methylation"/>
    <property type="evidence" value="ECO:0007669"/>
    <property type="project" value="UniProtKB-KW"/>
</dbReference>
<keyword evidence="3" id="KW-1185">Reference proteome</keyword>
<dbReference type="AlphaFoldDB" id="A0A4U6XHE2"/>
<dbReference type="InterPro" id="IPR029063">
    <property type="entry name" value="SAM-dependent_MTases_sf"/>
</dbReference>
<accession>A0A4U6XHE2</accession>
<dbReference type="Pfam" id="PF13847">
    <property type="entry name" value="Methyltransf_31"/>
    <property type="match status" value="1"/>
</dbReference>
<keyword evidence="2" id="KW-0489">Methyltransferase</keyword>
<dbReference type="EMBL" id="PJEX01000101">
    <property type="protein sequence ID" value="TKW55348.1"/>
    <property type="molecule type" value="Genomic_DNA"/>
</dbReference>
<reference evidence="2 3" key="1">
    <citation type="journal article" date="2019" name="PLoS ONE">
        <title>Comparative genome analysis indicates high evolutionary potential of pathogenicity genes in Colletotrichum tanaceti.</title>
        <authorList>
            <person name="Lelwala R.V."/>
            <person name="Korhonen P.K."/>
            <person name="Young N.D."/>
            <person name="Scott J.B."/>
            <person name="Ades P.A."/>
            <person name="Gasser R.B."/>
            <person name="Taylor P.W.J."/>
        </authorList>
    </citation>
    <scope>NUCLEOTIDE SEQUENCE [LARGE SCALE GENOMIC DNA]</scope>
    <source>
        <strain evidence="2">BRIP57314</strain>
    </source>
</reference>
<evidence type="ECO:0000313" key="2">
    <source>
        <dbReference type="EMBL" id="TKW55348.1"/>
    </source>
</evidence>
<dbReference type="InterPro" id="IPR025714">
    <property type="entry name" value="Methyltranfer_dom"/>
</dbReference>
<comment type="caution">
    <text evidence="2">The sequence shown here is derived from an EMBL/GenBank/DDBJ whole genome shotgun (WGS) entry which is preliminary data.</text>
</comment>